<dbReference type="AlphaFoldDB" id="A0A0J9X909"/>
<dbReference type="SMART" id="SM00184">
    <property type="entry name" value="RING"/>
    <property type="match status" value="1"/>
</dbReference>
<name>A0A0J9X909_GEOCN</name>
<dbReference type="CDD" id="cd16454">
    <property type="entry name" value="RING-H2_PA-TM-RING"/>
    <property type="match status" value="1"/>
</dbReference>
<keyword evidence="5" id="KW-0862">Zinc</keyword>
<keyword evidence="14" id="KW-1185">Reference proteome</keyword>
<gene>
    <name evidence="13" type="ORF">BN980_GECA05s04685g</name>
</gene>
<dbReference type="STRING" id="1173061.A0A0J9X909"/>
<evidence type="ECO:0000313" key="14">
    <source>
        <dbReference type="Proteomes" id="UP000242525"/>
    </source>
</evidence>
<dbReference type="InterPro" id="IPR013083">
    <property type="entry name" value="Znf_RING/FYVE/PHD"/>
</dbReference>
<dbReference type="PANTHER" id="PTHR46539:SF1">
    <property type="entry name" value="E3 UBIQUITIN-PROTEIN LIGASE ATL42"/>
    <property type="match status" value="1"/>
</dbReference>
<feature type="chain" id="PRO_5005325705" description="RING-type domain-containing protein" evidence="11">
    <location>
        <begin position="28"/>
        <end position="637"/>
    </location>
</feature>
<dbReference type="SUPFAM" id="SSF57850">
    <property type="entry name" value="RING/U-box"/>
    <property type="match status" value="1"/>
</dbReference>
<evidence type="ECO:0000256" key="4">
    <source>
        <dbReference type="ARBA" id="ARBA00022771"/>
    </source>
</evidence>
<reference evidence="13" key="1">
    <citation type="submission" date="2014-03" db="EMBL/GenBank/DDBJ databases">
        <authorList>
            <person name="Casaregola S."/>
        </authorList>
    </citation>
    <scope>NUCLEOTIDE SEQUENCE [LARGE SCALE GENOMIC DNA]</scope>
    <source>
        <strain evidence="13">CLIB 918</strain>
    </source>
</reference>
<dbReference type="EMBL" id="CCBN010000005">
    <property type="protein sequence ID" value="CDO53628.1"/>
    <property type="molecule type" value="Genomic_DNA"/>
</dbReference>
<evidence type="ECO:0000256" key="6">
    <source>
        <dbReference type="ARBA" id="ARBA00022989"/>
    </source>
</evidence>
<feature type="region of interest" description="Disordered" evidence="9">
    <location>
        <begin position="597"/>
        <end position="637"/>
    </location>
</feature>
<evidence type="ECO:0000256" key="11">
    <source>
        <dbReference type="SAM" id="SignalP"/>
    </source>
</evidence>
<feature type="region of interest" description="Disordered" evidence="9">
    <location>
        <begin position="500"/>
        <end position="546"/>
    </location>
</feature>
<keyword evidence="11" id="KW-0732">Signal</keyword>
<keyword evidence="6 10" id="KW-1133">Transmembrane helix</keyword>
<evidence type="ECO:0000256" key="3">
    <source>
        <dbReference type="ARBA" id="ARBA00022723"/>
    </source>
</evidence>
<evidence type="ECO:0000256" key="9">
    <source>
        <dbReference type="SAM" id="MobiDB-lite"/>
    </source>
</evidence>
<feature type="compositionally biased region" description="Polar residues" evidence="9">
    <location>
        <begin position="628"/>
        <end position="637"/>
    </location>
</feature>
<feature type="compositionally biased region" description="Low complexity" evidence="9">
    <location>
        <begin position="507"/>
        <end position="524"/>
    </location>
</feature>
<feature type="signal peptide" evidence="11">
    <location>
        <begin position="1"/>
        <end position="27"/>
    </location>
</feature>
<dbReference type="OrthoDB" id="8062037at2759"/>
<dbReference type="InterPro" id="IPR001841">
    <property type="entry name" value="Znf_RING"/>
</dbReference>
<keyword evidence="7 10" id="KW-0472">Membrane</keyword>
<evidence type="ECO:0000256" key="10">
    <source>
        <dbReference type="SAM" id="Phobius"/>
    </source>
</evidence>
<keyword evidence="2 10" id="KW-0812">Transmembrane</keyword>
<feature type="compositionally biased region" description="Basic and acidic residues" evidence="9">
    <location>
        <begin position="533"/>
        <end position="544"/>
    </location>
</feature>
<dbReference type="Gene3D" id="3.30.40.10">
    <property type="entry name" value="Zinc/RING finger domain, C3HC4 (zinc finger)"/>
    <property type="match status" value="1"/>
</dbReference>
<evidence type="ECO:0000256" key="1">
    <source>
        <dbReference type="ARBA" id="ARBA00004370"/>
    </source>
</evidence>
<evidence type="ECO:0000256" key="7">
    <source>
        <dbReference type="ARBA" id="ARBA00023136"/>
    </source>
</evidence>
<accession>A0A0J9X909</accession>
<keyword evidence="4 8" id="KW-0863">Zinc-finger</keyword>
<dbReference type="GO" id="GO:0016020">
    <property type="term" value="C:membrane"/>
    <property type="evidence" value="ECO:0007669"/>
    <property type="project" value="UniProtKB-SubCell"/>
</dbReference>
<comment type="subcellular location">
    <subcellularLocation>
        <location evidence="1">Membrane</location>
    </subcellularLocation>
</comment>
<evidence type="ECO:0000259" key="12">
    <source>
        <dbReference type="PROSITE" id="PS50089"/>
    </source>
</evidence>
<sequence length="637" mass="68949">MRRSPSSTSSGLFLLFFTLCLVSFINAGPLTGVNHILPRDEENIPSASASQPPKSTNTLPASINTFSATGNVTAINSTVGLNDVISLRVMSNDSSLSLVTDVAALTPSTGRSLISSGGYEGICVGKLIEAKSNLYIPWPDIALINCDNPQEAKDLIMQTSLQTSDCILLYSLTSSACNLTSSSLAYNTQLGFVMTFLSNSVSQSIVSNVNSSETGSFTGVIQAVNLLTAGNATPNTNENSLSKSTVAMVVLYSITGIVAFLFLFVIISGAIRVHNHPERYGLPPANSNANTGDDPQYSSMYRAKGIARAVLDSIPLVTVRVKNSDSNVVETRKKDSDIELESQTMPADNAKTEARALVESVEPEPAPLASSTPLVLGEDDDSTCPICFEDFEDGQILRVLPCNHKFHALCVDPWLLNSSSHCPMCRVDLSLAKEEEVPEMPPGSTSPGGQQSNAIVIPEGYEVDTSLFNRFLDIWNAHLLPKEARRTALAKFQQEAELRRQLRSQRSRNNIVNDNNNSFDSADAGPSSAQTDTEQHTMAEEPHSSAHNQNIWLRFVASRRKLYHMRRRESQHDASTSNAPAYPEPAFTSESLAIPHIDTTTISPPPLPVQATFHQQSSSIPRSSTSSNKTTARENNI</sequence>
<evidence type="ECO:0000256" key="5">
    <source>
        <dbReference type="ARBA" id="ARBA00022833"/>
    </source>
</evidence>
<dbReference type="Pfam" id="PF13639">
    <property type="entry name" value="zf-RING_2"/>
    <property type="match status" value="1"/>
</dbReference>
<organism evidence="13 14">
    <name type="scientific">Geotrichum candidum</name>
    <name type="common">Oospora lactis</name>
    <name type="synonym">Dipodascus geotrichum</name>
    <dbReference type="NCBI Taxonomy" id="1173061"/>
    <lineage>
        <taxon>Eukaryota</taxon>
        <taxon>Fungi</taxon>
        <taxon>Dikarya</taxon>
        <taxon>Ascomycota</taxon>
        <taxon>Saccharomycotina</taxon>
        <taxon>Dipodascomycetes</taxon>
        <taxon>Dipodascales</taxon>
        <taxon>Dipodascaceae</taxon>
        <taxon>Geotrichum</taxon>
    </lineage>
</organism>
<dbReference type="GO" id="GO:0008270">
    <property type="term" value="F:zinc ion binding"/>
    <property type="evidence" value="ECO:0007669"/>
    <property type="project" value="UniProtKB-KW"/>
</dbReference>
<feature type="transmembrane region" description="Helical" evidence="10">
    <location>
        <begin position="249"/>
        <end position="271"/>
    </location>
</feature>
<feature type="region of interest" description="Disordered" evidence="9">
    <location>
        <begin position="566"/>
        <end position="585"/>
    </location>
</feature>
<feature type="domain" description="RING-type" evidence="12">
    <location>
        <begin position="384"/>
        <end position="426"/>
    </location>
</feature>
<protein>
    <recommendedName>
        <fullName evidence="12">RING-type domain-containing protein</fullName>
    </recommendedName>
</protein>
<evidence type="ECO:0000256" key="8">
    <source>
        <dbReference type="PROSITE-ProRule" id="PRU00175"/>
    </source>
</evidence>
<dbReference type="PROSITE" id="PS50089">
    <property type="entry name" value="ZF_RING_2"/>
    <property type="match status" value="1"/>
</dbReference>
<feature type="compositionally biased region" description="Low complexity" evidence="9">
    <location>
        <begin position="617"/>
        <end position="627"/>
    </location>
</feature>
<evidence type="ECO:0000313" key="13">
    <source>
        <dbReference type="EMBL" id="CDO53628.1"/>
    </source>
</evidence>
<proteinExistence type="predicted"/>
<evidence type="ECO:0000256" key="2">
    <source>
        <dbReference type="ARBA" id="ARBA00022692"/>
    </source>
</evidence>
<dbReference type="Proteomes" id="UP000242525">
    <property type="component" value="Unassembled WGS sequence"/>
</dbReference>
<keyword evidence="3" id="KW-0479">Metal-binding</keyword>
<dbReference type="PANTHER" id="PTHR46539">
    <property type="entry name" value="E3 UBIQUITIN-PROTEIN LIGASE ATL42"/>
    <property type="match status" value="1"/>
</dbReference>
<comment type="caution">
    <text evidence="13">The sequence shown here is derived from an EMBL/GenBank/DDBJ whole genome shotgun (WGS) entry which is preliminary data.</text>
</comment>